<dbReference type="EMBL" id="LGRX02007669">
    <property type="protein sequence ID" value="KAK3274528.1"/>
    <property type="molecule type" value="Genomic_DNA"/>
</dbReference>
<gene>
    <name evidence="1" type="ORF">CYMTET_17290</name>
</gene>
<name>A0AAE0GAM2_9CHLO</name>
<accession>A0AAE0GAM2</accession>
<comment type="caution">
    <text evidence="1">The sequence shown here is derived from an EMBL/GenBank/DDBJ whole genome shotgun (WGS) entry which is preliminary data.</text>
</comment>
<sequence length="152" mass="16086">MLGILCGSTATAAAPAVAGVSEPDIRDLVVLGRTPVGTALAHPAGMWHAAHLLDRALGIGRPGAEHPQECVLCRWTALTPLDIAIGPDNNSGLTTSASPTTLYTETDSVLPSYRLVSRIRKLLAGTIPCWKHTLFSDNSKSNDVQNHFPILN</sequence>
<proteinExistence type="predicted"/>
<dbReference type="AlphaFoldDB" id="A0AAE0GAM2"/>
<dbReference type="Proteomes" id="UP001190700">
    <property type="component" value="Unassembled WGS sequence"/>
</dbReference>
<organism evidence="1 2">
    <name type="scientific">Cymbomonas tetramitiformis</name>
    <dbReference type="NCBI Taxonomy" id="36881"/>
    <lineage>
        <taxon>Eukaryota</taxon>
        <taxon>Viridiplantae</taxon>
        <taxon>Chlorophyta</taxon>
        <taxon>Pyramimonadophyceae</taxon>
        <taxon>Pyramimonadales</taxon>
        <taxon>Pyramimonadaceae</taxon>
        <taxon>Cymbomonas</taxon>
    </lineage>
</organism>
<reference evidence="1 2" key="1">
    <citation type="journal article" date="2015" name="Genome Biol. Evol.">
        <title>Comparative Genomics of a Bacterivorous Green Alga Reveals Evolutionary Causalities and Consequences of Phago-Mixotrophic Mode of Nutrition.</title>
        <authorList>
            <person name="Burns J.A."/>
            <person name="Paasch A."/>
            <person name="Narechania A."/>
            <person name="Kim E."/>
        </authorList>
    </citation>
    <scope>NUCLEOTIDE SEQUENCE [LARGE SCALE GENOMIC DNA]</scope>
    <source>
        <strain evidence="1 2">PLY_AMNH</strain>
    </source>
</reference>
<protein>
    <submittedName>
        <fullName evidence="1">Uncharacterized protein</fullName>
    </submittedName>
</protein>
<evidence type="ECO:0000313" key="1">
    <source>
        <dbReference type="EMBL" id="KAK3274528.1"/>
    </source>
</evidence>
<evidence type="ECO:0000313" key="2">
    <source>
        <dbReference type="Proteomes" id="UP001190700"/>
    </source>
</evidence>
<keyword evidence="2" id="KW-1185">Reference proteome</keyword>